<evidence type="ECO:0000256" key="3">
    <source>
        <dbReference type="ARBA" id="ARBA00022692"/>
    </source>
</evidence>
<evidence type="ECO:0000256" key="6">
    <source>
        <dbReference type="RuleBase" id="RU363032"/>
    </source>
</evidence>
<evidence type="ECO:0000259" key="7">
    <source>
        <dbReference type="PROSITE" id="PS50928"/>
    </source>
</evidence>
<evidence type="ECO:0000256" key="1">
    <source>
        <dbReference type="ARBA" id="ARBA00004141"/>
    </source>
</evidence>
<evidence type="ECO:0000313" key="9">
    <source>
        <dbReference type="Proteomes" id="UP001199916"/>
    </source>
</evidence>
<evidence type="ECO:0000256" key="2">
    <source>
        <dbReference type="ARBA" id="ARBA00022448"/>
    </source>
</evidence>
<comment type="caution">
    <text evidence="8">The sequence shown here is derived from an EMBL/GenBank/DDBJ whole genome shotgun (WGS) entry which is preliminary data.</text>
</comment>
<feature type="transmembrane region" description="Helical" evidence="6">
    <location>
        <begin position="70"/>
        <end position="98"/>
    </location>
</feature>
<feature type="transmembrane region" description="Helical" evidence="6">
    <location>
        <begin position="140"/>
        <end position="167"/>
    </location>
</feature>
<proteinExistence type="inferred from homology"/>
<gene>
    <name evidence="8" type="ORF">LQV63_05435</name>
</gene>
<dbReference type="Pfam" id="PF00528">
    <property type="entry name" value="BPD_transp_1"/>
    <property type="match status" value="1"/>
</dbReference>
<reference evidence="8 9" key="1">
    <citation type="submission" date="2021-11" db="EMBL/GenBank/DDBJ databases">
        <title>Draft genome sequence of Paenibacillus profundus YoMME, a new Gram-positive bacteria with exoelectrogenic properties.</title>
        <authorList>
            <person name="Hubenova Y."/>
            <person name="Hubenova E."/>
            <person name="Manasiev Y."/>
            <person name="Peykov S."/>
            <person name="Mitov M."/>
        </authorList>
    </citation>
    <scope>NUCLEOTIDE SEQUENCE [LARGE SCALE GENOMIC DNA]</scope>
    <source>
        <strain evidence="8 9">YoMME</strain>
    </source>
</reference>
<dbReference type="CDD" id="cd06261">
    <property type="entry name" value="TM_PBP2"/>
    <property type="match status" value="1"/>
</dbReference>
<keyword evidence="4 6" id="KW-1133">Transmembrane helix</keyword>
<organism evidence="8 9">
    <name type="scientific">Paenibacillus profundus</name>
    <dbReference type="NCBI Taxonomy" id="1173085"/>
    <lineage>
        <taxon>Bacteria</taxon>
        <taxon>Bacillati</taxon>
        <taxon>Bacillota</taxon>
        <taxon>Bacilli</taxon>
        <taxon>Bacillales</taxon>
        <taxon>Paenibacillaceae</taxon>
        <taxon>Paenibacillus</taxon>
    </lineage>
</organism>
<comment type="similarity">
    <text evidence="6">Belongs to the binding-protein-dependent transport system permease family.</text>
</comment>
<keyword evidence="5 6" id="KW-0472">Membrane</keyword>
<sequence length="234" mass="24895">MGNYQWTIADLLSYMGRNSDLLWEYFVTHVIMVLAGVGLAFVIGVPLGVLCSRNEKLARSILAVTSTLQVIPSLALLVLLMLAFGLGTTTVVVGLLLYSLNPIVRNTYVGLKQVNPSYVEAGRGVGMSPMQLLFKVRFPLALTYMLTGLRIAAVIAIGVATIAPLVGGDGLGREIYSGLNGQNPLRIYAGAIPAALLAIVADLVLGALQRRLNLSERKSSRNGSKKEPSASPTV</sequence>
<dbReference type="Gene3D" id="1.10.3720.10">
    <property type="entry name" value="MetI-like"/>
    <property type="match status" value="1"/>
</dbReference>
<keyword evidence="2 6" id="KW-0813">Transport</keyword>
<dbReference type="PROSITE" id="PS50928">
    <property type="entry name" value="ABC_TM1"/>
    <property type="match status" value="1"/>
</dbReference>
<feature type="domain" description="ABC transmembrane type-1" evidence="7">
    <location>
        <begin position="26"/>
        <end position="209"/>
    </location>
</feature>
<evidence type="ECO:0000256" key="5">
    <source>
        <dbReference type="ARBA" id="ARBA00023136"/>
    </source>
</evidence>
<dbReference type="Proteomes" id="UP001199916">
    <property type="component" value="Unassembled WGS sequence"/>
</dbReference>
<comment type="subcellular location">
    <subcellularLocation>
        <location evidence="6">Cell membrane</location>
        <topology evidence="6">Multi-pass membrane protein</topology>
    </subcellularLocation>
    <subcellularLocation>
        <location evidence="1">Membrane</location>
        <topology evidence="1">Multi-pass membrane protein</topology>
    </subcellularLocation>
</comment>
<name>A0ABS8YD01_9BACL</name>
<dbReference type="RefSeq" id="WP_233695947.1">
    <property type="nucleotide sequence ID" value="NZ_JAJNBZ010000003.1"/>
</dbReference>
<dbReference type="InterPro" id="IPR035906">
    <property type="entry name" value="MetI-like_sf"/>
</dbReference>
<feature type="transmembrane region" description="Helical" evidence="6">
    <location>
        <begin position="187"/>
        <end position="208"/>
    </location>
</feature>
<dbReference type="EMBL" id="JAJNBZ010000003">
    <property type="protein sequence ID" value="MCE5168754.1"/>
    <property type="molecule type" value="Genomic_DNA"/>
</dbReference>
<keyword evidence="9" id="KW-1185">Reference proteome</keyword>
<dbReference type="InterPro" id="IPR000515">
    <property type="entry name" value="MetI-like"/>
</dbReference>
<dbReference type="PANTHER" id="PTHR30177">
    <property type="entry name" value="GLYCINE BETAINE/L-PROLINE TRANSPORT SYSTEM PERMEASE PROTEIN PROW"/>
    <property type="match status" value="1"/>
</dbReference>
<dbReference type="InterPro" id="IPR051204">
    <property type="entry name" value="ABC_transp_perm/SBD"/>
</dbReference>
<feature type="transmembrane region" description="Helical" evidence="6">
    <location>
        <begin position="21"/>
        <end position="50"/>
    </location>
</feature>
<dbReference type="SUPFAM" id="SSF161098">
    <property type="entry name" value="MetI-like"/>
    <property type="match status" value="1"/>
</dbReference>
<evidence type="ECO:0000256" key="4">
    <source>
        <dbReference type="ARBA" id="ARBA00022989"/>
    </source>
</evidence>
<keyword evidence="3 6" id="KW-0812">Transmembrane</keyword>
<protein>
    <submittedName>
        <fullName evidence="8">ABC transporter permease</fullName>
    </submittedName>
</protein>
<accession>A0ABS8YD01</accession>
<evidence type="ECO:0000313" key="8">
    <source>
        <dbReference type="EMBL" id="MCE5168754.1"/>
    </source>
</evidence>
<dbReference type="PANTHER" id="PTHR30177:SF4">
    <property type="entry name" value="OSMOPROTECTANT IMPORT PERMEASE PROTEIN OSMW"/>
    <property type="match status" value="1"/>
</dbReference>